<dbReference type="SUPFAM" id="SSF56672">
    <property type="entry name" value="DNA/RNA polymerases"/>
    <property type="match status" value="1"/>
</dbReference>
<accession>A0A5B6VNM0</accession>
<proteinExistence type="predicted"/>
<evidence type="ECO:0000313" key="2">
    <source>
        <dbReference type="EMBL" id="KAA3470716.1"/>
    </source>
</evidence>
<sequence length="155" mass="17924">MKDGKVITYASCQLKPHKRNYPTHDLELVVIMFALNIWWNYLYGEKYHHRWLELLKDYDLVIDYHLGKANVFVDAMSRKSLFSLKALNALLTMECDGSILAGLRLNLERESIENGQTIGFSIGDYSNLDFRGRLYVPNDMTLKHDILSKLTAVPI</sequence>
<keyword evidence="3" id="KW-1185">Reference proteome</keyword>
<protein>
    <submittedName>
        <fullName evidence="2">Integrase</fullName>
    </submittedName>
</protein>
<dbReference type="AlphaFoldDB" id="A0A5B6VNM0"/>
<dbReference type="InterPro" id="IPR043502">
    <property type="entry name" value="DNA/RNA_pol_sf"/>
</dbReference>
<dbReference type="EMBL" id="SMMG02000006">
    <property type="protein sequence ID" value="KAA3470716.1"/>
    <property type="molecule type" value="Genomic_DNA"/>
</dbReference>
<evidence type="ECO:0000259" key="1">
    <source>
        <dbReference type="Pfam" id="PF17919"/>
    </source>
</evidence>
<dbReference type="OrthoDB" id="1738613at2759"/>
<dbReference type="PANTHER" id="PTHR34072:SF59">
    <property type="entry name" value="CCHC-TYPE INTEGRASE"/>
    <property type="match status" value="1"/>
</dbReference>
<evidence type="ECO:0000313" key="3">
    <source>
        <dbReference type="Proteomes" id="UP000325315"/>
    </source>
</evidence>
<gene>
    <name evidence="2" type="ORF">EPI10_016402</name>
</gene>
<organism evidence="2 3">
    <name type="scientific">Gossypium australe</name>
    <dbReference type="NCBI Taxonomy" id="47621"/>
    <lineage>
        <taxon>Eukaryota</taxon>
        <taxon>Viridiplantae</taxon>
        <taxon>Streptophyta</taxon>
        <taxon>Embryophyta</taxon>
        <taxon>Tracheophyta</taxon>
        <taxon>Spermatophyta</taxon>
        <taxon>Magnoliopsida</taxon>
        <taxon>eudicotyledons</taxon>
        <taxon>Gunneridae</taxon>
        <taxon>Pentapetalae</taxon>
        <taxon>rosids</taxon>
        <taxon>malvids</taxon>
        <taxon>Malvales</taxon>
        <taxon>Malvaceae</taxon>
        <taxon>Malvoideae</taxon>
        <taxon>Gossypium</taxon>
    </lineage>
</organism>
<dbReference type="PANTHER" id="PTHR34072">
    <property type="entry name" value="ENZYMATIC POLYPROTEIN-RELATED"/>
    <property type="match status" value="1"/>
</dbReference>
<dbReference type="Pfam" id="PF17919">
    <property type="entry name" value="RT_RNaseH_2"/>
    <property type="match status" value="1"/>
</dbReference>
<reference evidence="3" key="1">
    <citation type="journal article" date="2019" name="Plant Biotechnol. J.">
        <title>Genome sequencing of the Australian wild diploid species Gossypium australe highlights disease resistance and delayed gland morphogenesis.</title>
        <authorList>
            <person name="Cai Y."/>
            <person name="Cai X."/>
            <person name="Wang Q."/>
            <person name="Wang P."/>
            <person name="Zhang Y."/>
            <person name="Cai C."/>
            <person name="Xu Y."/>
            <person name="Wang K."/>
            <person name="Zhou Z."/>
            <person name="Wang C."/>
            <person name="Geng S."/>
            <person name="Li B."/>
            <person name="Dong Q."/>
            <person name="Hou Y."/>
            <person name="Wang H."/>
            <person name="Ai P."/>
            <person name="Liu Z."/>
            <person name="Yi F."/>
            <person name="Sun M."/>
            <person name="An G."/>
            <person name="Cheng J."/>
            <person name="Zhang Y."/>
            <person name="Shi Q."/>
            <person name="Xie Y."/>
            <person name="Shi X."/>
            <person name="Chang Y."/>
            <person name="Huang F."/>
            <person name="Chen Y."/>
            <person name="Hong S."/>
            <person name="Mi L."/>
            <person name="Sun Q."/>
            <person name="Zhang L."/>
            <person name="Zhou B."/>
            <person name="Peng R."/>
            <person name="Zhang X."/>
            <person name="Liu F."/>
        </authorList>
    </citation>
    <scope>NUCLEOTIDE SEQUENCE [LARGE SCALE GENOMIC DNA]</scope>
    <source>
        <strain evidence="3">cv. PA1801</strain>
    </source>
</reference>
<feature type="domain" description="Reverse transcriptase/retrotransposon-derived protein RNase H-like" evidence="1">
    <location>
        <begin position="5"/>
        <end position="46"/>
    </location>
</feature>
<dbReference type="Proteomes" id="UP000325315">
    <property type="component" value="Unassembled WGS sequence"/>
</dbReference>
<dbReference type="InterPro" id="IPR041577">
    <property type="entry name" value="RT_RNaseH_2"/>
</dbReference>
<comment type="caution">
    <text evidence="2">The sequence shown here is derived from an EMBL/GenBank/DDBJ whole genome shotgun (WGS) entry which is preliminary data.</text>
</comment>
<name>A0A5B6VNM0_9ROSI</name>